<proteinExistence type="predicted"/>
<sequence>ESEDIAFFVLRLSKINVEALDMELLMYHFFKSDTEVPEESIQRLCRFSGGIRAWSSIAELIPHIPTLVVESHALRYPLSLEQEQSDLFTDVTMKMQQTRTPVFLTVGITHIRITSVHTLNIAPGLVCRSAEIVLLADVSNMYTVQTGHETNEFIVRRSRQGDTISFTSPNRETIIRTIRAAKSHLKDQQMPLAEQFMRFSNVPATLLHISMLSVDVYDKELRGAP</sequence>
<evidence type="ECO:0000313" key="1">
    <source>
        <dbReference type="EMBL" id="KAE9382353.1"/>
    </source>
</evidence>
<dbReference type="Proteomes" id="UP000799118">
    <property type="component" value="Unassembled WGS sequence"/>
</dbReference>
<feature type="non-terminal residue" evidence="1">
    <location>
        <position position="225"/>
    </location>
</feature>
<feature type="non-terminal residue" evidence="1">
    <location>
        <position position="1"/>
    </location>
</feature>
<gene>
    <name evidence="1" type="ORF">BT96DRAFT_1059676</name>
</gene>
<reference evidence="1" key="1">
    <citation type="journal article" date="2019" name="Environ. Microbiol.">
        <title>Fungal ecological strategies reflected in gene transcription - a case study of two litter decomposers.</title>
        <authorList>
            <person name="Barbi F."/>
            <person name="Kohler A."/>
            <person name="Barry K."/>
            <person name="Baskaran P."/>
            <person name="Daum C."/>
            <person name="Fauchery L."/>
            <person name="Ihrmark K."/>
            <person name="Kuo A."/>
            <person name="LaButti K."/>
            <person name="Lipzen A."/>
            <person name="Morin E."/>
            <person name="Grigoriev I.V."/>
            <person name="Henrissat B."/>
            <person name="Lindahl B."/>
            <person name="Martin F."/>
        </authorList>
    </citation>
    <scope>NUCLEOTIDE SEQUENCE</scope>
    <source>
        <strain evidence="1">JB14</strain>
    </source>
</reference>
<dbReference type="EMBL" id="ML771695">
    <property type="protein sequence ID" value="KAE9382353.1"/>
    <property type="molecule type" value="Genomic_DNA"/>
</dbReference>
<keyword evidence="2" id="KW-1185">Reference proteome</keyword>
<protein>
    <submittedName>
        <fullName evidence="1">Uncharacterized protein</fullName>
    </submittedName>
</protein>
<dbReference type="AlphaFoldDB" id="A0A6A4GA57"/>
<organism evidence="1 2">
    <name type="scientific">Gymnopus androsaceus JB14</name>
    <dbReference type="NCBI Taxonomy" id="1447944"/>
    <lineage>
        <taxon>Eukaryota</taxon>
        <taxon>Fungi</taxon>
        <taxon>Dikarya</taxon>
        <taxon>Basidiomycota</taxon>
        <taxon>Agaricomycotina</taxon>
        <taxon>Agaricomycetes</taxon>
        <taxon>Agaricomycetidae</taxon>
        <taxon>Agaricales</taxon>
        <taxon>Marasmiineae</taxon>
        <taxon>Omphalotaceae</taxon>
        <taxon>Gymnopus</taxon>
    </lineage>
</organism>
<dbReference type="InterPro" id="IPR011993">
    <property type="entry name" value="PH-like_dom_sf"/>
</dbReference>
<evidence type="ECO:0000313" key="2">
    <source>
        <dbReference type="Proteomes" id="UP000799118"/>
    </source>
</evidence>
<name>A0A6A4GA57_9AGAR</name>
<accession>A0A6A4GA57</accession>
<dbReference type="OrthoDB" id="10554284at2759"/>
<dbReference type="Gene3D" id="2.30.29.30">
    <property type="entry name" value="Pleckstrin-homology domain (PH domain)/Phosphotyrosine-binding domain (PTB)"/>
    <property type="match status" value="1"/>
</dbReference>